<dbReference type="PATRIC" id="fig|45658.7.peg.3728"/>
<dbReference type="AlphaFoldDB" id="A0A1C7FFV1"/>
<sequence length="213" mass="24175">MNKFESVFRMLMSKKVICEYASPIEYTYLSDTRNRSDMNQYLSRISMTTVETQDGLGFYCGYESIDNTRKKNEVLKDFEVFSQTMEGIIAWLKLARNIDSDSRPIMAGGKLSESELLAAIEESNSLQNQLDHIAHKLKRAHKSKESKTKLRSILDYLVQEGYFVSPSSTGSLFIATAKWSLLYETLEFIAINEGMLESEADGGNELDTQMGLI</sequence>
<gene>
    <name evidence="1" type="ORF">VSVS05_03765</name>
</gene>
<protein>
    <submittedName>
        <fullName evidence="1">Uncharacterized protein</fullName>
    </submittedName>
</protein>
<evidence type="ECO:0000313" key="1">
    <source>
        <dbReference type="EMBL" id="ANU38801.1"/>
    </source>
</evidence>
<dbReference type="Pfam" id="PF21980">
    <property type="entry name" value="MksE"/>
    <property type="match status" value="1"/>
</dbReference>
<organism evidence="1 2">
    <name type="scientific">Vibrio scophthalmi</name>
    <dbReference type="NCBI Taxonomy" id="45658"/>
    <lineage>
        <taxon>Bacteria</taxon>
        <taxon>Pseudomonadati</taxon>
        <taxon>Pseudomonadota</taxon>
        <taxon>Gammaproteobacteria</taxon>
        <taxon>Vibrionales</taxon>
        <taxon>Vibrionaceae</taxon>
        <taxon>Vibrio</taxon>
    </lineage>
</organism>
<dbReference type="InterPro" id="IPR053841">
    <property type="entry name" value="MksE"/>
</dbReference>
<name>A0A1C7FFV1_9VIBR</name>
<keyword evidence="2" id="KW-1185">Reference proteome</keyword>
<dbReference type="EMBL" id="CP016415">
    <property type="protein sequence ID" value="ANU38801.1"/>
    <property type="molecule type" value="Genomic_DNA"/>
</dbReference>
<evidence type="ECO:0000313" key="2">
    <source>
        <dbReference type="Proteomes" id="UP000092528"/>
    </source>
</evidence>
<dbReference type="RefSeq" id="WP_065546503.1">
    <property type="nucleotide sequence ID" value="NZ_CP016415.1"/>
</dbReference>
<accession>A0A1C7FFV1</accession>
<reference evidence="1 2" key="1">
    <citation type="submission" date="2016-07" db="EMBL/GenBank/DDBJ databases">
        <title>Genome sequencing of Vibrio scophthalmi strain VS-05, an isolated from Paralichthys olivaceus.</title>
        <authorList>
            <person name="Han H.-J."/>
        </authorList>
    </citation>
    <scope>NUCLEOTIDE SEQUENCE [LARGE SCALE GENOMIC DNA]</scope>
    <source>
        <strain evidence="1 2">VS-05</strain>
    </source>
</reference>
<proteinExistence type="predicted"/>
<dbReference type="Proteomes" id="UP000092528">
    <property type="component" value="Chromosome 2"/>
</dbReference>